<keyword evidence="1" id="KW-0808">Transferase</keyword>
<evidence type="ECO:0000313" key="2">
    <source>
        <dbReference type="Proteomes" id="UP000199071"/>
    </source>
</evidence>
<dbReference type="Proteomes" id="UP000199071">
    <property type="component" value="Unassembled WGS sequence"/>
</dbReference>
<accession>A0A1G6ENV5</accession>
<organism evidence="1 2">
    <name type="scientific">Bauldia litoralis</name>
    <dbReference type="NCBI Taxonomy" id="665467"/>
    <lineage>
        <taxon>Bacteria</taxon>
        <taxon>Pseudomonadati</taxon>
        <taxon>Pseudomonadota</taxon>
        <taxon>Alphaproteobacteria</taxon>
        <taxon>Hyphomicrobiales</taxon>
        <taxon>Kaistiaceae</taxon>
        <taxon>Bauldia</taxon>
    </lineage>
</organism>
<dbReference type="OrthoDB" id="9814604at2"/>
<keyword evidence="2" id="KW-1185">Reference proteome</keyword>
<evidence type="ECO:0000313" key="1">
    <source>
        <dbReference type="EMBL" id="SDB59179.1"/>
    </source>
</evidence>
<proteinExistence type="predicted"/>
<dbReference type="SUPFAM" id="SSF52540">
    <property type="entry name" value="P-loop containing nucleoside triphosphate hydrolases"/>
    <property type="match status" value="1"/>
</dbReference>
<dbReference type="AlphaFoldDB" id="A0A1G6ENV5"/>
<dbReference type="GO" id="GO:0016740">
    <property type="term" value="F:transferase activity"/>
    <property type="evidence" value="ECO:0007669"/>
    <property type="project" value="UniProtKB-KW"/>
</dbReference>
<dbReference type="STRING" id="665467.SAMN02982931_04772"/>
<reference evidence="1 2" key="1">
    <citation type="submission" date="2016-10" db="EMBL/GenBank/DDBJ databases">
        <authorList>
            <person name="de Groot N.N."/>
        </authorList>
    </citation>
    <scope>NUCLEOTIDE SEQUENCE [LARGE SCALE GENOMIC DNA]</scope>
    <source>
        <strain evidence="1 2">ATCC 35022</strain>
    </source>
</reference>
<dbReference type="InterPro" id="IPR027417">
    <property type="entry name" value="P-loop_NTPase"/>
</dbReference>
<dbReference type="RefSeq" id="WP_090881337.1">
    <property type="nucleotide sequence ID" value="NZ_FMXQ01000021.1"/>
</dbReference>
<gene>
    <name evidence="1" type="ORF">SAMN02982931_04772</name>
</gene>
<dbReference type="EMBL" id="FMXQ01000021">
    <property type="protein sequence ID" value="SDB59179.1"/>
    <property type="molecule type" value="Genomic_DNA"/>
</dbReference>
<dbReference type="Gene3D" id="3.40.50.300">
    <property type="entry name" value="P-loop containing nucleotide triphosphate hydrolases"/>
    <property type="match status" value="1"/>
</dbReference>
<protein>
    <submittedName>
        <fullName evidence="1">Sulfotransferase family protein</fullName>
    </submittedName>
</protein>
<sequence>MSEFCILLAAPRSGTQLLGAGVGSGFNAIWLQEIFHELYGRPGTPYAEMDNLFERSSFFNFRASLIARDIRFAFPSTEIQREIFARYLDHLRSLAGGAHILIDVKYNSWHHLNDYWANADDCPLLAKIVMDHRISVVHVTRRNLFSQYCSIMMARQTGVWHASHELPAPIALTINPQDCANLMDKMERRVRTFEDWFSGYPMAQLAYEDIIANGEFTPVVKNTFGSVFGDGPVAPLQIQYRKILPSLPDVIANGSELLRYFNDTPYSEMVSDALTGDRR</sequence>
<name>A0A1G6ENV5_9HYPH</name>